<name>A0A3S3E617_9NOCA</name>
<dbReference type="InterPro" id="IPR039422">
    <property type="entry name" value="MarR/SlyA-like"/>
</dbReference>
<dbReference type="InterPro" id="IPR036388">
    <property type="entry name" value="WH-like_DNA-bd_sf"/>
</dbReference>
<sequence length="143" mass="16118">MSADPITELEAELVDLWRRGRIQSRERARAIHPKLDPACYPLLMILARGDAVPMSTLVAKLGVEKSTLTRQIDAVVRLGLVERSPDPQDARARLVALTDPGRVQVAEVRESAIASWRERLSRWDPEDVRQLTTLLRRLADCTN</sequence>
<dbReference type="RefSeq" id="WP_127944974.1">
    <property type="nucleotide sequence ID" value="NZ_RKLN01000001.1"/>
</dbReference>
<evidence type="ECO:0000313" key="3">
    <source>
        <dbReference type="Proteomes" id="UP000284333"/>
    </source>
</evidence>
<dbReference type="AlphaFoldDB" id="A0A3S3E617"/>
<organism evidence="2 3">
    <name type="scientific">Rhodococcus spongiicola</name>
    <dbReference type="NCBI Taxonomy" id="2487352"/>
    <lineage>
        <taxon>Bacteria</taxon>
        <taxon>Bacillati</taxon>
        <taxon>Actinomycetota</taxon>
        <taxon>Actinomycetes</taxon>
        <taxon>Mycobacteriales</taxon>
        <taxon>Nocardiaceae</taxon>
        <taxon>Rhodococcus</taxon>
    </lineage>
</organism>
<dbReference type="GO" id="GO:0003700">
    <property type="term" value="F:DNA-binding transcription factor activity"/>
    <property type="evidence" value="ECO:0007669"/>
    <property type="project" value="InterPro"/>
</dbReference>
<accession>A0A3S3E617</accession>
<feature type="domain" description="HTH marR-type" evidence="1">
    <location>
        <begin position="6"/>
        <end position="140"/>
    </location>
</feature>
<dbReference type="OrthoDB" id="122135at2"/>
<dbReference type="GO" id="GO:0006950">
    <property type="term" value="P:response to stress"/>
    <property type="evidence" value="ECO:0007669"/>
    <property type="project" value="TreeGrafter"/>
</dbReference>
<proteinExistence type="predicted"/>
<dbReference type="Pfam" id="PF12802">
    <property type="entry name" value="MarR_2"/>
    <property type="match status" value="1"/>
</dbReference>
<comment type="caution">
    <text evidence="2">The sequence shown here is derived from an EMBL/GenBank/DDBJ whole genome shotgun (WGS) entry which is preliminary data.</text>
</comment>
<reference evidence="2 3" key="1">
    <citation type="submission" date="2018-11" db="EMBL/GenBank/DDBJ databases">
        <title>Rhodococcus spongicola sp. nov. and Rhodococcus xishaensis sp. nov. from marine sponges.</title>
        <authorList>
            <person name="Li L."/>
            <person name="Lin H.W."/>
        </authorList>
    </citation>
    <scope>NUCLEOTIDE SEQUENCE [LARGE SCALE GENOMIC DNA]</scope>
    <source>
        <strain evidence="2 3">LHW50502</strain>
    </source>
</reference>
<evidence type="ECO:0000259" key="1">
    <source>
        <dbReference type="PROSITE" id="PS50995"/>
    </source>
</evidence>
<dbReference type="SMART" id="SM00347">
    <property type="entry name" value="HTH_MARR"/>
    <property type="match status" value="1"/>
</dbReference>
<dbReference type="PANTHER" id="PTHR33164">
    <property type="entry name" value="TRANSCRIPTIONAL REGULATOR, MARR FAMILY"/>
    <property type="match status" value="1"/>
</dbReference>
<dbReference type="Proteomes" id="UP000284333">
    <property type="component" value="Unassembled WGS sequence"/>
</dbReference>
<evidence type="ECO:0000313" key="2">
    <source>
        <dbReference type="EMBL" id="RVW06165.1"/>
    </source>
</evidence>
<dbReference type="PANTHER" id="PTHR33164:SF57">
    <property type="entry name" value="MARR-FAMILY TRANSCRIPTIONAL REGULATOR"/>
    <property type="match status" value="1"/>
</dbReference>
<dbReference type="SUPFAM" id="SSF46785">
    <property type="entry name" value="Winged helix' DNA-binding domain"/>
    <property type="match status" value="1"/>
</dbReference>
<protein>
    <submittedName>
        <fullName evidence="2">MarR family transcriptional regulator</fullName>
    </submittedName>
</protein>
<dbReference type="PROSITE" id="PS50995">
    <property type="entry name" value="HTH_MARR_2"/>
    <property type="match status" value="1"/>
</dbReference>
<dbReference type="InterPro" id="IPR000835">
    <property type="entry name" value="HTH_MarR-typ"/>
</dbReference>
<dbReference type="InterPro" id="IPR036390">
    <property type="entry name" value="WH_DNA-bd_sf"/>
</dbReference>
<dbReference type="PRINTS" id="PR00598">
    <property type="entry name" value="HTHMARR"/>
</dbReference>
<keyword evidence="3" id="KW-1185">Reference proteome</keyword>
<gene>
    <name evidence="2" type="ORF">EF834_01510</name>
</gene>
<dbReference type="EMBL" id="RKLN01000001">
    <property type="protein sequence ID" value="RVW06165.1"/>
    <property type="molecule type" value="Genomic_DNA"/>
</dbReference>
<dbReference type="Gene3D" id="1.10.10.10">
    <property type="entry name" value="Winged helix-like DNA-binding domain superfamily/Winged helix DNA-binding domain"/>
    <property type="match status" value="1"/>
</dbReference>